<accession>A0A0H5QW11</accession>
<dbReference type="Pfam" id="PF01363">
    <property type="entry name" value="FYVE"/>
    <property type="match status" value="1"/>
</dbReference>
<feature type="domain" description="FYVE-type" evidence="5">
    <location>
        <begin position="587"/>
        <end position="648"/>
    </location>
</feature>
<dbReference type="AlphaFoldDB" id="A0A0H5QW11"/>
<evidence type="ECO:0000259" key="5">
    <source>
        <dbReference type="PROSITE" id="PS50178"/>
    </source>
</evidence>
<protein>
    <recommendedName>
        <fullName evidence="5">FYVE-type domain-containing protein</fullName>
    </recommendedName>
</protein>
<evidence type="ECO:0000313" key="6">
    <source>
        <dbReference type="EMBL" id="CRZ06120.1"/>
    </source>
</evidence>
<proteinExistence type="predicted"/>
<dbReference type="InterPro" id="IPR011011">
    <property type="entry name" value="Znf_FYVE_PHD"/>
</dbReference>
<keyword evidence="1" id="KW-0479">Metal-binding</keyword>
<dbReference type="InterPro" id="IPR000306">
    <property type="entry name" value="Znf_FYVE"/>
</dbReference>
<name>A0A0H5QW11_9EUKA</name>
<dbReference type="InterPro" id="IPR017455">
    <property type="entry name" value="Znf_FYVE-rel"/>
</dbReference>
<evidence type="ECO:0000256" key="2">
    <source>
        <dbReference type="ARBA" id="ARBA00022771"/>
    </source>
</evidence>
<evidence type="ECO:0000256" key="4">
    <source>
        <dbReference type="PROSITE-ProRule" id="PRU00091"/>
    </source>
</evidence>
<dbReference type="EMBL" id="HACM01005678">
    <property type="protein sequence ID" value="CRZ06120.1"/>
    <property type="molecule type" value="Transcribed_RNA"/>
</dbReference>
<keyword evidence="3" id="KW-0862">Zinc</keyword>
<dbReference type="Gene3D" id="3.30.40.10">
    <property type="entry name" value="Zinc/RING finger domain, C3HC4 (zinc finger)"/>
    <property type="match status" value="1"/>
</dbReference>
<dbReference type="GO" id="GO:0008270">
    <property type="term" value="F:zinc ion binding"/>
    <property type="evidence" value="ECO:0007669"/>
    <property type="project" value="UniProtKB-KW"/>
</dbReference>
<reference evidence="6" key="1">
    <citation type="submission" date="2015-04" db="EMBL/GenBank/DDBJ databases">
        <title>The genome sequence of the plant pathogenic Rhizarian Plasmodiophora brassicae reveals insights in its biotrophic life cycle and the origin of chitin synthesis.</title>
        <authorList>
            <person name="Schwelm A."/>
            <person name="Fogelqvist J."/>
            <person name="Knaust A."/>
            <person name="Julke S."/>
            <person name="Lilja T."/>
            <person name="Dhandapani V."/>
            <person name="Bonilla-Rosso G."/>
            <person name="Karlsson M."/>
            <person name="Shevchenko A."/>
            <person name="Choi S.R."/>
            <person name="Kim H.G."/>
            <person name="Park J.Y."/>
            <person name="Lim Y.P."/>
            <person name="Ludwig-Muller J."/>
            <person name="Dixelius C."/>
        </authorList>
    </citation>
    <scope>NUCLEOTIDE SEQUENCE</scope>
    <source>
        <tissue evidence="6">Potato root galls</tissue>
    </source>
</reference>
<sequence length="804" mass="92233">MTWHMSTAYLSQAFNYLYKCIGDQSMNPYEIWDNDNDIDDEKGRIYRRIQLLFSPTLAITYRWFIGGSDPPACSQFTNPILLSMRSLRYINGSSWDIFSSWVINTVLYQLVRRISANFQVFQSCRSASDSIFHNLLALATVVDEFIFFSPISYDKDSQAAKDRHKSFVRFRSHLRDQNRIIVDYCVENNEQICDTPEDLVPSSLKFTVVSVHDIINDLNGFDYRLNQRKLGIHIDASTGFALDLPLSSALHKLLQKVLDDVLPRLPSEASDSMQSTISCQIRDEVRFFEHCCHFLDNIHIRNEKATLSGILCKRLFNTGRHFKGFTISDKKQWDQYVQVQIEDTLLKEQRRSAVLRKPCNLYIYQLQGNIDLINSGGQQRTDRQEYQLEIENFLSHTHTIGDYQPETSDSKEIRWGAHPVLTRRTATEKNLTIIDEKSKNEDHIITTIHKDRIHPHRDCVCKSIILYKGREVVAIQNIRQIKSLHFMSDGFSSSAIDGAFSPSSKLATSASSFSGFERSSTLSSTILPKYHFMCVALFNDGKSSEYLFKTADQRFQFIMVCSDFAPEIKVYRPIRMPSASLPTSCKDFDTSNCSICSKQFTVFLQRYQCKMCESTMCKKCSEKADAIELGLRYGQTTRLCRTCFKTRSIWNDDVWRKRVEFEKMAINLYQTKCRQTFEQYVIQIGKQALSLTLDFKVKQKPVPANSFVLSNHRKSSSSQYYISKTRSSTIHVDHKLPLGERLARQPSILASFSSSSLQTGSAMSIQSSDEDDHSTSSVNRRPLRFKSRIVATTASQKGALLSGL</sequence>
<evidence type="ECO:0000256" key="1">
    <source>
        <dbReference type="ARBA" id="ARBA00022723"/>
    </source>
</evidence>
<dbReference type="SMART" id="SM00064">
    <property type="entry name" value="FYVE"/>
    <property type="match status" value="1"/>
</dbReference>
<dbReference type="SUPFAM" id="SSF57903">
    <property type="entry name" value="FYVE/PHD zinc finger"/>
    <property type="match status" value="1"/>
</dbReference>
<organism evidence="6">
    <name type="scientific">Spongospora subterranea</name>
    <dbReference type="NCBI Taxonomy" id="70186"/>
    <lineage>
        <taxon>Eukaryota</taxon>
        <taxon>Sar</taxon>
        <taxon>Rhizaria</taxon>
        <taxon>Endomyxa</taxon>
        <taxon>Phytomyxea</taxon>
        <taxon>Plasmodiophorida</taxon>
        <taxon>Plasmodiophoridae</taxon>
        <taxon>Spongospora</taxon>
    </lineage>
</organism>
<dbReference type="InterPro" id="IPR013083">
    <property type="entry name" value="Znf_RING/FYVE/PHD"/>
</dbReference>
<dbReference type="PROSITE" id="PS50178">
    <property type="entry name" value="ZF_FYVE"/>
    <property type="match status" value="1"/>
</dbReference>
<evidence type="ECO:0000256" key="3">
    <source>
        <dbReference type="ARBA" id="ARBA00022833"/>
    </source>
</evidence>
<dbReference type="CDD" id="cd00065">
    <property type="entry name" value="FYVE_like_SF"/>
    <property type="match status" value="1"/>
</dbReference>
<keyword evidence="2 4" id="KW-0863">Zinc-finger</keyword>